<feature type="region of interest" description="Disordered" evidence="1">
    <location>
        <begin position="1"/>
        <end position="24"/>
    </location>
</feature>
<evidence type="ECO:0000256" key="1">
    <source>
        <dbReference type="SAM" id="MobiDB-lite"/>
    </source>
</evidence>
<feature type="region of interest" description="Disordered" evidence="1">
    <location>
        <begin position="225"/>
        <end position="246"/>
    </location>
</feature>
<reference evidence="2 3" key="1">
    <citation type="journal article" date="2016" name="Nat. Commun.">
        <title>Extremotolerant tardigrade genome and improved radiotolerance of human cultured cells by tardigrade-unique protein.</title>
        <authorList>
            <person name="Hashimoto T."/>
            <person name="Horikawa D.D."/>
            <person name="Saito Y."/>
            <person name="Kuwahara H."/>
            <person name="Kozuka-Hata H."/>
            <person name="Shin-I T."/>
            <person name="Minakuchi Y."/>
            <person name="Ohishi K."/>
            <person name="Motoyama A."/>
            <person name="Aizu T."/>
            <person name="Enomoto A."/>
            <person name="Kondo K."/>
            <person name="Tanaka S."/>
            <person name="Hara Y."/>
            <person name="Koshikawa S."/>
            <person name="Sagara H."/>
            <person name="Miura T."/>
            <person name="Yokobori S."/>
            <person name="Miyagawa K."/>
            <person name="Suzuki Y."/>
            <person name="Kubo T."/>
            <person name="Oyama M."/>
            <person name="Kohara Y."/>
            <person name="Fujiyama A."/>
            <person name="Arakawa K."/>
            <person name="Katayama T."/>
            <person name="Toyoda A."/>
            <person name="Kunieda T."/>
        </authorList>
    </citation>
    <scope>NUCLEOTIDE SEQUENCE [LARGE SCALE GENOMIC DNA]</scope>
    <source>
        <strain evidence="2 3">YOKOZUNA-1</strain>
    </source>
</reference>
<protein>
    <submittedName>
        <fullName evidence="2">Uncharacterized protein</fullName>
    </submittedName>
</protein>
<dbReference type="EMBL" id="BDGG01000012">
    <property type="protein sequence ID" value="GAV05804.1"/>
    <property type="molecule type" value="Genomic_DNA"/>
</dbReference>
<dbReference type="AlphaFoldDB" id="A0A1D1W353"/>
<dbReference type="Proteomes" id="UP000186922">
    <property type="component" value="Unassembled WGS sequence"/>
</dbReference>
<organism evidence="2 3">
    <name type="scientific">Ramazzottius varieornatus</name>
    <name type="common">Water bear</name>
    <name type="synonym">Tardigrade</name>
    <dbReference type="NCBI Taxonomy" id="947166"/>
    <lineage>
        <taxon>Eukaryota</taxon>
        <taxon>Metazoa</taxon>
        <taxon>Ecdysozoa</taxon>
        <taxon>Tardigrada</taxon>
        <taxon>Eutardigrada</taxon>
        <taxon>Parachela</taxon>
        <taxon>Hypsibioidea</taxon>
        <taxon>Ramazzottiidae</taxon>
        <taxon>Ramazzottius</taxon>
    </lineage>
</organism>
<proteinExistence type="predicted"/>
<feature type="compositionally biased region" description="Basic and acidic residues" evidence="1">
    <location>
        <begin position="401"/>
        <end position="413"/>
    </location>
</feature>
<comment type="caution">
    <text evidence="2">The sequence shown here is derived from an EMBL/GenBank/DDBJ whole genome shotgun (WGS) entry which is preliminary data.</text>
</comment>
<evidence type="ECO:0000313" key="2">
    <source>
        <dbReference type="EMBL" id="GAV05804.1"/>
    </source>
</evidence>
<gene>
    <name evidence="2" type="primary">RvY_15879-1</name>
    <name evidence="2" type="synonym">RvY_15879.1</name>
    <name evidence="2" type="ORF">RvY_15879</name>
</gene>
<name>A0A1D1W353_RAMVA</name>
<feature type="region of interest" description="Disordered" evidence="1">
    <location>
        <begin position="386"/>
        <end position="413"/>
    </location>
</feature>
<keyword evidence="3" id="KW-1185">Reference proteome</keyword>
<evidence type="ECO:0000313" key="3">
    <source>
        <dbReference type="Proteomes" id="UP000186922"/>
    </source>
</evidence>
<accession>A0A1D1W353</accession>
<sequence length="473" mass="52150">MEHGRYLQVASRSDQRGSKLPMSDLQLPSSSNIGVAYRFVCPIPASSQKIPQTLQQPFGFVMGPPCGSAAQAFASNQIPSDTTGLPRTASMSFQYPTYPTMFGFPSEISGVPIHLPFPAINYPMGSTFVPVQLPAHPQHRFHFPQTRFVYPSTASNNSVSSLLCNVTSRSDACDVAQPAKVLPVFDSDESDETPQDLSFRSDISLTIPRMGNGLECSPFLLQKTPSQVSGEPASRSSPEPASNRETQCEMDLVAKRWTSADSAEDEDCADLIRSVKRLRTLRDKDYVQIRAALADCVESLEEHKLKLVPDEVLRLFGLMAKPPETVYSEATKVPIESNAIDHHFLRNYQQSLCAEEDILAAPLSDSPDENLLQMIGLVEKESFPLTDSPASQVSKRKRTSKAVDVDDSRKQEERARKELREKLRGALATVGCEIKKLKSKAAVLRKLAKDETEDGTLALPVLLARLEQILSEL</sequence>
<feature type="compositionally biased region" description="Low complexity" evidence="1">
    <location>
        <begin position="229"/>
        <end position="245"/>
    </location>
</feature>